<evidence type="ECO:0000313" key="7">
    <source>
        <dbReference type="Proteomes" id="UP001500051"/>
    </source>
</evidence>
<feature type="coiled-coil region" evidence="5">
    <location>
        <begin position="252"/>
        <end position="279"/>
    </location>
</feature>
<keyword evidence="5" id="KW-0175">Coiled coil</keyword>
<comment type="caution">
    <text evidence="6">The sequence shown here is derived from an EMBL/GenBank/DDBJ whole genome shotgun (WGS) entry which is preliminary data.</text>
</comment>
<dbReference type="Proteomes" id="UP001500051">
    <property type="component" value="Unassembled WGS sequence"/>
</dbReference>
<keyword evidence="3" id="KW-1133">Transmembrane helix</keyword>
<name>A0ABP7E6Z7_9ACTN</name>
<protein>
    <recommendedName>
        <fullName evidence="8">DoxX protein</fullName>
    </recommendedName>
</protein>
<reference evidence="7" key="1">
    <citation type="journal article" date="2019" name="Int. J. Syst. Evol. Microbiol.">
        <title>The Global Catalogue of Microorganisms (GCM) 10K type strain sequencing project: providing services to taxonomists for standard genome sequencing and annotation.</title>
        <authorList>
            <consortium name="The Broad Institute Genomics Platform"/>
            <consortium name="The Broad Institute Genome Sequencing Center for Infectious Disease"/>
            <person name="Wu L."/>
            <person name="Ma J."/>
        </authorList>
    </citation>
    <scope>NUCLEOTIDE SEQUENCE [LARGE SCALE GENOMIC DNA]</scope>
    <source>
        <strain evidence="7">JCM 16548</strain>
    </source>
</reference>
<evidence type="ECO:0000256" key="2">
    <source>
        <dbReference type="ARBA" id="ARBA00022692"/>
    </source>
</evidence>
<evidence type="ECO:0008006" key="8">
    <source>
        <dbReference type="Google" id="ProtNLM"/>
    </source>
</evidence>
<evidence type="ECO:0000256" key="1">
    <source>
        <dbReference type="ARBA" id="ARBA00004141"/>
    </source>
</evidence>
<dbReference type="InterPro" id="IPR032808">
    <property type="entry name" value="DoxX"/>
</dbReference>
<keyword evidence="7" id="KW-1185">Reference proteome</keyword>
<accession>A0ABP7E6Z7</accession>
<sequence>MTLLRSTARTMLASYFVVSGLKAVRDPDSLVPAAEPLVDGVVPTVQRFAPEQVASLVPTDAKTWVRINGALELVGGIALATGKGRRLGAALLALSLVPTTIGKYPFWSRSDPAERAADRDHFLKNVSLLGGVLIASRDTEGKPSLGYRAHKGGQALAKNTNAIAADTKKAGRKVAKETRELTDSALAEGALLVGALVGTTGKNRKKIKKQIAAAKKTATRQAADARQAATKAAKQAQRDAGKFAKHTGRDAGKQLEAAKKEAAKQIAAAKKSAQKFTENIELGEN</sequence>
<proteinExistence type="predicted"/>
<evidence type="ECO:0000313" key="6">
    <source>
        <dbReference type="EMBL" id="GAA3714653.1"/>
    </source>
</evidence>
<keyword evidence="4" id="KW-0472">Membrane</keyword>
<evidence type="ECO:0000256" key="3">
    <source>
        <dbReference type="ARBA" id="ARBA00022989"/>
    </source>
</evidence>
<dbReference type="RefSeq" id="WP_344813966.1">
    <property type="nucleotide sequence ID" value="NZ_BAAAYX010000020.1"/>
</dbReference>
<dbReference type="Pfam" id="PF07681">
    <property type="entry name" value="DoxX"/>
    <property type="match status" value="1"/>
</dbReference>
<dbReference type="EMBL" id="BAAAYX010000020">
    <property type="protein sequence ID" value="GAA3714653.1"/>
    <property type="molecule type" value="Genomic_DNA"/>
</dbReference>
<gene>
    <name evidence="6" type="ORF">GCM10022204_37280</name>
</gene>
<evidence type="ECO:0000256" key="4">
    <source>
        <dbReference type="ARBA" id="ARBA00023136"/>
    </source>
</evidence>
<organism evidence="6 7">
    <name type="scientific">Microlunatus aurantiacus</name>
    <dbReference type="NCBI Taxonomy" id="446786"/>
    <lineage>
        <taxon>Bacteria</taxon>
        <taxon>Bacillati</taxon>
        <taxon>Actinomycetota</taxon>
        <taxon>Actinomycetes</taxon>
        <taxon>Propionibacteriales</taxon>
        <taxon>Propionibacteriaceae</taxon>
        <taxon>Microlunatus</taxon>
    </lineage>
</organism>
<comment type="subcellular location">
    <subcellularLocation>
        <location evidence="1">Membrane</location>
        <topology evidence="1">Multi-pass membrane protein</topology>
    </subcellularLocation>
</comment>
<evidence type="ECO:0000256" key="5">
    <source>
        <dbReference type="SAM" id="Coils"/>
    </source>
</evidence>
<keyword evidence="2" id="KW-0812">Transmembrane</keyword>